<feature type="transmembrane region" description="Helical" evidence="4">
    <location>
        <begin position="37"/>
        <end position="56"/>
    </location>
</feature>
<reference evidence="6 7" key="1">
    <citation type="submission" date="2014-06" db="EMBL/GenBank/DDBJ databases">
        <title>Genomes of Alteromonas australica, a world apart.</title>
        <authorList>
            <person name="Gonzaga A."/>
            <person name="Lopez-Perez M."/>
            <person name="Rodriguez-Valera F."/>
        </authorList>
    </citation>
    <scope>NUCLEOTIDE SEQUENCE [LARGE SCALE GENOMIC DNA]</scope>
    <source>
        <strain evidence="6 7">H 17</strain>
    </source>
</reference>
<dbReference type="EMBL" id="CP008849">
    <property type="protein sequence ID" value="AIF99654.1"/>
    <property type="molecule type" value="Genomic_DNA"/>
</dbReference>
<organism evidence="6 7">
    <name type="scientific">Alteromonas australica</name>
    <dbReference type="NCBI Taxonomy" id="589873"/>
    <lineage>
        <taxon>Bacteria</taxon>
        <taxon>Pseudomonadati</taxon>
        <taxon>Pseudomonadota</taxon>
        <taxon>Gammaproteobacteria</taxon>
        <taxon>Alteromonadales</taxon>
        <taxon>Alteromonadaceae</taxon>
        <taxon>Alteromonas/Salinimonas group</taxon>
        <taxon>Alteromonas</taxon>
    </lineage>
</organism>
<keyword evidence="7" id="KW-1185">Reference proteome</keyword>
<dbReference type="KEGG" id="aal:EP13_13715"/>
<keyword evidence="3" id="KW-0902">Two-component regulatory system</keyword>
<feature type="transmembrane region" description="Helical" evidence="4">
    <location>
        <begin position="63"/>
        <end position="82"/>
    </location>
</feature>
<dbReference type="InterPro" id="IPR036890">
    <property type="entry name" value="HATPase_C_sf"/>
</dbReference>
<evidence type="ECO:0000313" key="6">
    <source>
        <dbReference type="EMBL" id="AIF99654.1"/>
    </source>
</evidence>
<evidence type="ECO:0000256" key="1">
    <source>
        <dbReference type="ARBA" id="ARBA00022679"/>
    </source>
</evidence>
<keyword evidence="4" id="KW-0472">Membrane</keyword>
<dbReference type="GeneID" id="78255958"/>
<dbReference type="GO" id="GO:0000155">
    <property type="term" value="F:phosphorelay sensor kinase activity"/>
    <property type="evidence" value="ECO:0007669"/>
    <property type="project" value="InterPro"/>
</dbReference>
<gene>
    <name evidence="6" type="ORF">EP13_13715</name>
</gene>
<feature type="transmembrane region" description="Helical" evidence="4">
    <location>
        <begin position="7"/>
        <end position="25"/>
    </location>
</feature>
<dbReference type="PANTHER" id="PTHR24421:SF59">
    <property type="entry name" value="OXYGEN SENSOR HISTIDINE KINASE NREB"/>
    <property type="match status" value="1"/>
</dbReference>
<sequence>MPKEDKQITLLIAGVLAWFAVLMITQVRASFLLANEFYFAGFGFFLAGFLAINFLTKAKQRTWLASGFILLQLIGFVFVFMTSRTSDALILLVVFAGQLPFFLSQRQSIAVLVLIDGLCLATFLLMWERGVNASLIAITLNLAFQCFALSVAHIAVRESNARVALEQANAELVSTRSLLEQTSRQAERLKLSRDLHDICGHQLTGLLLNLEYLSKTVPEPQQRGIDETKQIAKDLLNDIRAVVRQNKQSAQLDLNAAIDSLFAHLPHVNATFNQRLAAPLLSVHHAEVLLRICQEAVSNALRYGSEKRLAISLTKLPDTILLDVTNPYKARTQPRQGSGLQNMQERATELGGKVTIKKDENQWKVSVSLPYKEQHYD</sequence>
<dbReference type="Pfam" id="PF07730">
    <property type="entry name" value="HisKA_3"/>
    <property type="match status" value="1"/>
</dbReference>
<dbReference type="Gene3D" id="3.30.565.10">
    <property type="entry name" value="Histidine kinase-like ATPase, C-terminal domain"/>
    <property type="match status" value="1"/>
</dbReference>
<keyword evidence="1" id="KW-0808">Transferase</keyword>
<evidence type="ECO:0000259" key="5">
    <source>
        <dbReference type="Pfam" id="PF07730"/>
    </source>
</evidence>
<evidence type="ECO:0000256" key="3">
    <source>
        <dbReference type="ARBA" id="ARBA00023012"/>
    </source>
</evidence>
<protein>
    <recommendedName>
        <fullName evidence="5">Signal transduction histidine kinase subgroup 3 dimerisation and phosphoacceptor domain-containing protein</fullName>
    </recommendedName>
</protein>
<keyword evidence="4" id="KW-0812">Transmembrane</keyword>
<proteinExistence type="predicted"/>
<dbReference type="Proteomes" id="UP000056090">
    <property type="component" value="Chromosome"/>
</dbReference>
<dbReference type="AlphaFoldDB" id="A0A075NY95"/>
<dbReference type="CDD" id="cd16917">
    <property type="entry name" value="HATPase_UhpB-NarQ-NarX-like"/>
    <property type="match status" value="1"/>
</dbReference>
<dbReference type="SUPFAM" id="SSF55874">
    <property type="entry name" value="ATPase domain of HSP90 chaperone/DNA topoisomerase II/histidine kinase"/>
    <property type="match status" value="1"/>
</dbReference>
<name>A0A075NY95_9ALTE</name>
<evidence type="ECO:0000256" key="4">
    <source>
        <dbReference type="SAM" id="Phobius"/>
    </source>
</evidence>
<keyword evidence="2" id="KW-0418">Kinase</keyword>
<evidence type="ECO:0000313" key="7">
    <source>
        <dbReference type="Proteomes" id="UP000056090"/>
    </source>
</evidence>
<dbReference type="Gene3D" id="1.20.5.1930">
    <property type="match status" value="1"/>
</dbReference>
<feature type="transmembrane region" description="Helical" evidence="4">
    <location>
        <begin position="109"/>
        <end position="127"/>
    </location>
</feature>
<feature type="transmembrane region" description="Helical" evidence="4">
    <location>
        <begin position="133"/>
        <end position="156"/>
    </location>
</feature>
<evidence type="ECO:0000256" key="2">
    <source>
        <dbReference type="ARBA" id="ARBA00022777"/>
    </source>
</evidence>
<dbReference type="GO" id="GO:0016020">
    <property type="term" value="C:membrane"/>
    <property type="evidence" value="ECO:0007669"/>
    <property type="project" value="InterPro"/>
</dbReference>
<dbReference type="PANTHER" id="PTHR24421">
    <property type="entry name" value="NITRATE/NITRITE SENSOR PROTEIN NARX-RELATED"/>
    <property type="match status" value="1"/>
</dbReference>
<dbReference type="eggNOG" id="COG4585">
    <property type="taxonomic scope" value="Bacteria"/>
</dbReference>
<dbReference type="RefSeq" id="WP_044057726.1">
    <property type="nucleotide sequence ID" value="NZ_CBCSKJ010000002.1"/>
</dbReference>
<accession>A0A075NY95</accession>
<feature type="domain" description="Signal transduction histidine kinase subgroup 3 dimerisation and phosphoacceptor" evidence="5">
    <location>
        <begin position="187"/>
        <end position="248"/>
    </location>
</feature>
<dbReference type="InterPro" id="IPR011712">
    <property type="entry name" value="Sig_transdc_His_kin_sub3_dim/P"/>
</dbReference>
<keyword evidence="4" id="KW-1133">Transmembrane helix</keyword>
<dbReference type="InterPro" id="IPR050482">
    <property type="entry name" value="Sensor_HK_TwoCompSys"/>
</dbReference>
<dbReference type="GO" id="GO:0046983">
    <property type="term" value="F:protein dimerization activity"/>
    <property type="evidence" value="ECO:0007669"/>
    <property type="project" value="InterPro"/>
</dbReference>